<sequence>MSQPVVRHSNPSTVAPSPYYHHVSTITTPSKIIYTAGQIGRDANGTLAATYVEQVKLALENLKACLESQGAGPKDIVKLTYFIVGYDPAARDHAGLIYEFLGESRPPTTLIPVVALALPGLLFEIEAVASVSL</sequence>
<evidence type="ECO:0008006" key="3">
    <source>
        <dbReference type="Google" id="ProtNLM"/>
    </source>
</evidence>
<dbReference type="EMBL" id="PDLN01000017">
    <property type="protein sequence ID" value="RDW62829.1"/>
    <property type="molecule type" value="Genomic_DNA"/>
</dbReference>
<proteinExistence type="predicted"/>
<dbReference type="Gene3D" id="3.30.1330.40">
    <property type="entry name" value="RutC-like"/>
    <property type="match status" value="1"/>
</dbReference>
<organism evidence="1 2">
    <name type="scientific">Coleophoma crateriformis</name>
    <dbReference type="NCBI Taxonomy" id="565419"/>
    <lineage>
        <taxon>Eukaryota</taxon>
        <taxon>Fungi</taxon>
        <taxon>Dikarya</taxon>
        <taxon>Ascomycota</taxon>
        <taxon>Pezizomycotina</taxon>
        <taxon>Leotiomycetes</taxon>
        <taxon>Helotiales</taxon>
        <taxon>Dermateaceae</taxon>
        <taxon>Coleophoma</taxon>
    </lineage>
</organism>
<name>A0A3D8QM03_9HELO</name>
<dbReference type="SUPFAM" id="SSF55298">
    <property type="entry name" value="YjgF-like"/>
    <property type="match status" value="1"/>
</dbReference>
<dbReference type="InterPro" id="IPR006175">
    <property type="entry name" value="YjgF/YER057c/UK114"/>
</dbReference>
<accession>A0A3D8QM03</accession>
<dbReference type="OrthoDB" id="309640at2759"/>
<dbReference type="Pfam" id="PF01042">
    <property type="entry name" value="Ribonuc_L-PSP"/>
    <property type="match status" value="1"/>
</dbReference>
<dbReference type="PANTHER" id="PTHR43857:SF1">
    <property type="entry name" value="YJGH FAMILY PROTEIN"/>
    <property type="match status" value="1"/>
</dbReference>
<gene>
    <name evidence="1" type="ORF">BP5796_11131</name>
</gene>
<dbReference type="CDD" id="cd00448">
    <property type="entry name" value="YjgF_YER057c_UK114_family"/>
    <property type="match status" value="1"/>
</dbReference>
<reference evidence="1 2" key="1">
    <citation type="journal article" date="2018" name="IMA Fungus">
        <title>IMA Genome-F 9: Draft genome sequence of Annulohypoxylon stygium, Aspergillus mulundensis, Berkeleyomyces basicola (syn. Thielaviopsis basicola), Ceratocystis smalleyi, two Cercospora beticola strains, Coleophoma cylindrospora, Fusarium fracticaudum, Phialophora cf. hyalina, and Morchella septimelata.</title>
        <authorList>
            <person name="Wingfield B.D."/>
            <person name="Bills G.F."/>
            <person name="Dong Y."/>
            <person name="Huang W."/>
            <person name="Nel W.J."/>
            <person name="Swalarsk-Parry B.S."/>
            <person name="Vaghefi N."/>
            <person name="Wilken P.M."/>
            <person name="An Z."/>
            <person name="de Beer Z.W."/>
            <person name="De Vos L."/>
            <person name="Chen L."/>
            <person name="Duong T.A."/>
            <person name="Gao Y."/>
            <person name="Hammerbacher A."/>
            <person name="Kikkert J.R."/>
            <person name="Li Y."/>
            <person name="Li H."/>
            <person name="Li K."/>
            <person name="Li Q."/>
            <person name="Liu X."/>
            <person name="Ma X."/>
            <person name="Naidoo K."/>
            <person name="Pethybridge S.J."/>
            <person name="Sun J."/>
            <person name="Steenkamp E.T."/>
            <person name="van der Nest M.A."/>
            <person name="van Wyk S."/>
            <person name="Wingfield M.J."/>
            <person name="Xiong C."/>
            <person name="Yue Q."/>
            <person name="Zhang X."/>
        </authorList>
    </citation>
    <scope>NUCLEOTIDE SEQUENCE [LARGE SCALE GENOMIC DNA]</scope>
    <source>
        <strain evidence="1 2">BP5796</strain>
    </source>
</reference>
<protein>
    <recommendedName>
        <fullName evidence="3">YjgF-like protein</fullName>
    </recommendedName>
</protein>
<dbReference type="InterPro" id="IPR035959">
    <property type="entry name" value="RutC-like_sf"/>
</dbReference>
<keyword evidence="2" id="KW-1185">Reference proteome</keyword>
<dbReference type="Proteomes" id="UP000256328">
    <property type="component" value="Unassembled WGS sequence"/>
</dbReference>
<dbReference type="PANTHER" id="PTHR43857">
    <property type="entry name" value="BLR7761 PROTEIN"/>
    <property type="match status" value="1"/>
</dbReference>
<evidence type="ECO:0000313" key="1">
    <source>
        <dbReference type="EMBL" id="RDW62829.1"/>
    </source>
</evidence>
<evidence type="ECO:0000313" key="2">
    <source>
        <dbReference type="Proteomes" id="UP000256328"/>
    </source>
</evidence>
<comment type="caution">
    <text evidence="1">The sequence shown here is derived from an EMBL/GenBank/DDBJ whole genome shotgun (WGS) entry which is preliminary data.</text>
</comment>
<dbReference type="AlphaFoldDB" id="A0A3D8QM03"/>